<keyword evidence="1" id="KW-1133">Transmembrane helix</keyword>
<keyword evidence="3" id="KW-1185">Reference proteome</keyword>
<protein>
    <submittedName>
        <fullName evidence="2">Uncharacterized protein</fullName>
    </submittedName>
</protein>
<gene>
    <name evidence="2" type="ORF">HJ526_00520</name>
</gene>
<accession>A0ABX2P8U0</accession>
<feature type="transmembrane region" description="Helical" evidence="1">
    <location>
        <begin position="12"/>
        <end position="30"/>
    </location>
</feature>
<evidence type="ECO:0000256" key="1">
    <source>
        <dbReference type="SAM" id="Phobius"/>
    </source>
</evidence>
<reference evidence="2 3" key="1">
    <citation type="submission" date="2020-04" db="EMBL/GenBank/DDBJ databases">
        <title>Donghicola sp., a member of the Rhodobacteraceae family isolated from mangrove forest in Thailand.</title>
        <authorList>
            <person name="Charoenyingcharoen P."/>
            <person name="Yukphan P."/>
        </authorList>
    </citation>
    <scope>NUCLEOTIDE SEQUENCE [LARGE SCALE GENOMIC DNA]</scope>
    <source>
        <strain evidence="2 3">C2-DW-16</strain>
    </source>
</reference>
<proteinExistence type="predicted"/>
<organism evidence="2 3">
    <name type="scientific">Donghicola mangrovi</name>
    <dbReference type="NCBI Taxonomy" id="2729614"/>
    <lineage>
        <taxon>Bacteria</taxon>
        <taxon>Pseudomonadati</taxon>
        <taxon>Pseudomonadota</taxon>
        <taxon>Alphaproteobacteria</taxon>
        <taxon>Rhodobacterales</taxon>
        <taxon>Roseobacteraceae</taxon>
        <taxon>Donghicola</taxon>
    </lineage>
</organism>
<keyword evidence="1" id="KW-0472">Membrane</keyword>
<sequence length="147" mass="16329">MRKTLHFYKNLVAFIAALQIVWFFFTLLSFNKHANADEAGSEVLALSVTMVEVVLSVLGLGLALIAFLGYGIFKKDVEAEACKAAKEAAKAATFEYLQSDSIALIRRAIGDDEFISQLQVRMNELGLDDEDLADFVDLDAEWTDKDE</sequence>
<dbReference type="Proteomes" id="UP000523601">
    <property type="component" value="Unassembled WGS sequence"/>
</dbReference>
<evidence type="ECO:0000313" key="3">
    <source>
        <dbReference type="Proteomes" id="UP000523601"/>
    </source>
</evidence>
<keyword evidence="1" id="KW-0812">Transmembrane</keyword>
<evidence type="ECO:0000313" key="2">
    <source>
        <dbReference type="EMBL" id="NVO25888.1"/>
    </source>
</evidence>
<feature type="transmembrane region" description="Helical" evidence="1">
    <location>
        <begin position="50"/>
        <end position="73"/>
    </location>
</feature>
<name>A0ABX2P8U0_9RHOB</name>
<dbReference type="EMBL" id="JABCJD010000001">
    <property type="protein sequence ID" value="NVO25888.1"/>
    <property type="molecule type" value="Genomic_DNA"/>
</dbReference>
<dbReference type="RefSeq" id="WP_176852306.1">
    <property type="nucleotide sequence ID" value="NZ_JABCJD010000001.1"/>
</dbReference>
<comment type="caution">
    <text evidence="2">The sequence shown here is derived from an EMBL/GenBank/DDBJ whole genome shotgun (WGS) entry which is preliminary data.</text>
</comment>